<dbReference type="RefSeq" id="WP_380138943.1">
    <property type="nucleotide sequence ID" value="NZ_BAABAT010000165.1"/>
</dbReference>
<accession>A0ABP8DWG7</accession>
<gene>
    <name evidence="1" type="ORF">GCM10022255_117230</name>
</gene>
<protein>
    <submittedName>
        <fullName evidence="1">Uncharacterized protein</fullName>
    </submittedName>
</protein>
<proteinExistence type="predicted"/>
<evidence type="ECO:0000313" key="1">
    <source>
        <dbReference type="EMBL" id="GAA4264355.1"/>
    </source>
</evidence>
<dbReference type="InterPro" id="IPR031876">
    <property type="entry name" value="DUF4760"/>
</dbReference>
<reference evidence="2" key="1">
    <citation type="journal article" date="2019" name="Int. J. Syst. Evol. Microbiol.">
        <title>The Global Catalogue of Microorganisms (GCM) 10K type strain sequencing project: providing services to taxonomists for standard genome sequencing and annotation.</title>
        <authorList>
            <consortium name="The Broad Institute Genomics Platform"/>
            <consortium name="The Broad Institute Genome Sequencing Center for Infectious Disease"/>
            <person name="Wu L."/>
            <person name="Ma J."/>
        </authorList>
    </citation>
    <scope>NUCLEOTIDE SEQUENCE [LARGE SCALE GENOMIC DNA]</scope>
    <source>
        <strain evidence="2">JCM 17441</strain>
    </source>
</reference>
<organism evidence="1 2">
    <name type="scientific">Dactylosporangium darangshiense</name>
    <dbReference type="NCBI Taxonomy" id="579108"/>
    <lineage>
        <taxon>Bacteria</taxon>
        <taxon>Bacillati</taxon>
        <taxon>Actinomycetota</taxon>
        <taxon>Actinomycetes</taxon>
        <taxon>Micromonosporales</taxon>
        <taxon>Micromonosporaceae</taxon>
        <taxon>Dactylosporangium</taxon>
    </lineage>
</organism>
<dbReference type="Proteomes" id="UP001500620">
    <property type="component" value="Unassembled WGS sequence"/>
</dbReference>
<dbReference type="EMBL" id="BAABAT010000165">
    <property type="protein sequence ID" value="GAA4264355.1"/>
    <property type="molecule type" value="Genomic_DNA"/>
</dbReference>
<sequence length="62" mass="7173">MNVLDEQVVHRTVGRTVMLAQEQFGPYVAKRRANEEHPSLYLELERLANRLRTCELAGQHVV</sequence>
<evidence type="ECO:0000313" key="2">
    <source>
        <dbReference type="Proteomes" id="UP001500620"/>
    </source>
</evidence>
<comment type="caution">
    <text evidence="1">The sequence shown here is derived from an EMBL/GenBank/DDBJ whole genome shotgun (WGS) entry which is preliminary data.</text>
</comment>
<dbReference type="Pfam" id="PF15956">
    <property type="entry name" value="DUF4760"/>
    <property type="match status" value="1"/>
</dbReference>
<name>A0ABP8DWG7_9ACTN</name>
<keyword evidence="2" id="KW-1185">Reference proteome</keyword>